<sequence>MEPPIQRNTLEAVHETDFHEAVHHYMIDEKLLKLNKDGLRLMRSPMLLARNISAATNRPPRSFPTIKAAFQDHDVLYPGIFLTFLKIIDKLSSTKRLFQHNTVLQVEERGYLAESTVEDEGVFAFNLVEKVRHVVGESVAGEMERGRDVAIADPLLVPHINDRDVGLPPKSQKLRSSYVRYAACHLPLFLFLFLSYSLLFFRSFLPPSHASFRRS</sequence>
<evidence type="ECO:0000313" key="2">
    <source>
        <dbReference type="EMBL" id="RYR53412.1"/>
    </source>
</evidence>
<feature type="transmembrane region" description="Helical" evidence="1">
    <location>
        <begin position="178"/>
        <end position="201"/>
    </location>
</feature>
<keyword evidence="1" id="KW-1133">Transmembrane helix</keyword>
<comment type="caution">
    <text evidence="2">The sequence shown here is derived from an EMBL/GenBank/DDBJ whole genome shotgun (WGS) entry which is preliminary data.</text>
</comment>
<dbReference type="EMBL" id="SDMP01000006">
    <property type="protein sequence ID" value="RYR53412.1"/>
    <property type="molecule type" value="Genomic_DNA"/>
</dbReference>
<name>A0A445CR42_ARAHY</name>
<dbReference type="AlphaFoldDB" id="A0A445CR42"/>
<gene>
    <name evidence="2" type="ORF">Ahy_A06g028495</name>
</gene>
<evidence type="ECO:0000313" key="3">
    <source>
        <dbReference type="Proteomes" id="UP000289738"/>
    </source>
</evidence>
<organism evidence="2 3">
    <name type="scientific">Arachis hypogaea</name>
    <name type="common">Peanut</name>
    <dbReference type="NCBI Taxonomy" id="3818"/>
    <lineage>
        <taxon>Eukaryota</taxon>
        <taxon>Viridiplantae</taxon>
        <taxon>Streptophyta</taxon>
        <taxon>Embryophyta</taxon>
        <taxon>Tracheophyta</taxon>
        <taxon>Spermatophyta</taxon>
        <taxon>Magnoliopsida</taxon>
        <taxon>eudicotyledons</taxon>
        <taxon>Gunneridae</taxon>
        <taxon>Pentapetalae</taxon>
        <taxon>rosids</taxon>
        <taxon>fabids</taxon>
        <taxon>Fabales</taxon>
        <taxon>Fabaceae</taxon>
        <taxon>Papilionoideae</taxon>
        <taxon>50 kb inversion clade</taxon>
        <taxon>dalbergioids sensu lato</taxon>
        <taxon>Dalbergieae</taxon>
        <taxon>Pterocarpus clade</taxon>
        <taxon>Arachis</taxon>
    </lineage>
</organism>
<dbReference type="Proteomes" id="UP000289738">
    <property type="component" value="Chromosome A06"/>
</dbReference>
<accession>A0A445CR42</accession>
<keyword evidence="3" id="KW-1185">Reference proteome</keyword>
<reference evidence="2 3" key="1">
    <citation type="submission" date="2019-01" db="EMBL/GenBank/DDBJ databases">
        <title>Sequencing of cultivated peanut Arachis hypogaea provides insights into genome evolution and oil improvement.</title>
        <authorList>
            <person name="Chen X."/>
        </authorList>
    </citation>
    <scope>NUCLEOTIDE SEQUENCE [LARGE SCALE GENOMIC DNA]</scope>
    <source>
        <strain evidence="3">cv. Fuhuasheng</strain>
        <tissue evidence="2">Leaves</tissue>
    </source>
</reference>
<protein>
    <submittedName>
        <fullName evidence="2">Uncharacterized protein</fullName>
    </submittedName>
</protein>
<proteinExistence type="predicted"/>
<keyword evidence="1" id="KW-0812">Transmembrane</keyword>
<evidence type="ECO:0000256" key="1">
    <source>
        <dbReference type="SAM" id="Phobius"/>
    </source>
</evidence>
<keyword evidence="1" id="KW-0472">Membrane</keyword>